<name>A0ABD2NHN1_9CUCU</name>
<dbReference type="EMBL" id="JABFTP020000103">
    <property type="protein sequence ID" value="KAL3278227.1"/>
    <property type="molecule type" value="Genomic_DNA"/>
</dbReference>
<feature type="non-terminal residue" evidence="1">
    <location>
        <position position="1"/>
    </location>
</feature>
<keyword evidence="2" id="KW-1185">Reference proteome</keyword>
<protein>
    <submittedName>
        <fullName evidence="1">Uncharacterized protein</fullName>
    </submittedName>
</protein>
<sequence>SVLCDSSRGGIHRGCSGLNEDEIKITRTQVRNLKILCNKCTTNMNTFGLILEELTININTQISALKEEFNGKIYAMRTENDQIDELHIPENLENVVMEVSDRQNHAKNIIVFSLKERQVLLRHAKRAI</sequence>
<dbReference type="AlphaFoldDB" id="A0ABD2NHN1"/>
<accession>A0ABD2NHN1</accession>
<reference evidence="1 2" key="1">
    <citation type="journal article" date="2021" name="BMC Biol.">
        <title>Horizontally acquired antibacterial genes associated with adaptive radiation of ladybird beetles.</title>
        <authorList>
            <person name="Li H.S."/>
            <person name="Tang X.F."/>
            <person name="Huang Y.H."/>
            <person name="Xu Z.Y."/>
            <person name="Chen M.L."/>
            <person name="Du X.Y."/>
            <person name="Qiu B.Y."/>
            <person name="Chen P.T."/>
            <person name="Zhang W."/>
            <person name="Slipinski A."/>
            <person name="Escalona H.E."/>
            <person name="Waterhouse R.M."/>
            <person name="Zwick A."/>
            <person name="Pang H."/>
        </authorList>
    </citation>
    <scope>NUCLEOTIDE SEQUENCE [LARGE SCALE GENOMIC DNA]</scope>
    <source>
        <strain evidence="1">SYSU2018</strain>
    </source>
</reference>
<evidence type="ECO:0000313" key="2">
    <source>
        <dbReference type="Proteomes" id="UP001516400"/>
    </source>
</evidence>
<proteinExistence type="predicted"/>
<evidence type="ECO:0000313" key="1">
    <source>
        <dbReference type="EMBL" id="KAL3278227.1"/>
    </source>
</evidence>
<comment type="caution">
    <text evidence="1">The sequence shown here is derived from an EMBL/GenBank/DDBJ whole genome shotgun (WGS) entry which is preliminary data.</text>
</comment>
<gene>
    <name evidence="1" type="ORF">HHI36_013566</name>
</gene>
<dbReference type="Proteomes" id="UP001516400">
    <property type="component" value="Unassembled WGS sequence"/>
</dbReference>
<organism evidence="1 2">
    <name type="scientific">Cryptolaemus montrouzieri</name>
    <dbReference type="NCBI Taxonomy" id="559131"/>
    <lineage>
        <taxon>Eukaryota</taxon>
        <taxon>Metazoa</taxon>
        <taxon>Ecdysozoa</taxon>
        <taxon>Arthropoda</taxon>
        <taxon>Hexapoda</taxon>
        <taxon>Insecta</taxon>
        <taxon>Pterygota</taxon>
        <taxon>Neoptera</taxon>
        <taxon>Endopterygota</taxon>
        <taxon>Coleoptera</taxon>
        <taxon>Polyphaga</taxon>
        <taxon>Cucujiformia</taxon>
        <taxon>Coccinelloidea</taxon>
        <taxon>Coccinellidae</taxon>
        <taxon>Scymninae</taxon>
        <taxon>Scymnini</taxon>
        <taxon>Cryptolaemus</taxon>
    </lineage>
</organism>